<evidence type="ECO:0000313" key="3">
    <source>
        <dbReference type="Proteomes" id="UP000199068"/>
    </source>
</evidence>
<dbReference type="SUPFAM" id="SSF56300">
    <property type="entry name" value="Metallo-dependent phosphatases"/>
    <property type="match status" value="1"/>
</dbReference>
<reference evidence="2 3" key="1">
    <citation type="submission" date="2016-10" db="EMBL/GenBank/DDBJ databases">
        <authorList>
            <person name="de Groot N.N."/>
        </authorList>
    </citation>
    <scope>NUCLEOTIDE SEQUENCE [LARGE SCALE GENOMIC DNA]</scope>
    <source>
        <strain evidence="2 3">DSM 797</strain>
    </source>
</reference>
<organism evidence="2 3">
    <name type="scientific">Romboutsia lituseburensis DSM 797</name>
    <dbReference type="NCBI Taxonomy" id="1121325"/>
    <lineage>
        <taxon>Bacteria</taxon>
        <taxon>Bacillati</taxon>
        <taxon>Bacillota</taxon>
        <taxon>Clostridia</taxon>
        <taxon>Peptostreptococcales</taxon>
        <taxon>Peptostreptococcaceae</taxon>
        <taxon>Romboutsia</taxon>
    </lineage>
</organism>
<dbReference type="PANTHER" id="PTHR31302">
    <property type="entry name" value="TRANSMEMBRANE PROTEIN WITH METALLOPHOSPHOESTERASE DOMAIN-RELATED"/>
    <property type="match status" value="1"/>
</dbReference>
<keyword evidence="3" id="KW-1185">Reference proteome</keyword>
<sequence>MSLYAIGDLHFSTSVDKPMDVFGENWAGHEQKIIDSWKNSVKEDDLVLVLGDTSWGINLNEAKSDLDIINNLPGNKVFIKGNHDYWWTTVTGLNKLYENMNFLQTNFYEYGDYAICGGRGWMCPNDVKFDENDLKIYKREENRLRLSLEAARKKGYKKLIVITHYPPTNDKLEDSIFTKLFEEYNVEKVIYGHLHGKESFKMGLKGDKNGVEYILASCDYTDFKLIKILD</sequence>
<dbReference type="AlphaFoldDB" id="A0A1G9QZJ8"/>
<proteinExistence type="predicted"/>
<dbReference type="PANTHER" id="PTHR31302:SF22">
    <property type="entry name" value="PHOSPHOESTERASE"/>
    <property type="match status" value="1"/>
</dbReference>
<dbReference type="InterPro" id="IPR051158">
    <property type="entry name" value="Metallophosphoesterase_sf"/>
</dbReference>
<gene>
    <name evidence="2" type="ORF">SAMN04515677_10620</name>
</gene>
<dbReference type="InterPro" id="IPR029052">
    <property type="entry name" value="Metallo-depent_PP-like"/>
</dbReference>
<dbReference type="RefSeq" id="WP_092726488.1">
    <property type="nucleotide sequence ID" value="NZ_FNGW01000006.1"/>
</dbReference>
<name>A0A1G9QZJ8_9FIRM</name>
<dbReference type="InterPro" id="IPR004843">
    <property type="entry name" value="Calcineurin-like_PHP"/>
</dbReference>
<dbReference type="Gene3D" id="3.60.21.10">
    <property type="match status" value="1"/>
</dbReference>
<evidence type="ECO:0000259" key="1">
    <source>
        <dbReference type="Pfam" id="PF00149"/>
    </source>
</evidence>
<feature type="domain" description="Calcineurin-like phosphoesterase" evidence="1">
    <location>
        <begin position="1"/>
        <end position="196"/>
    </location>
</feature>
<protein>
    <recommendedName>
        <fullName evidence="1">Calcineurin-like phosphoesterase domain-containing protein</fullName>
    </recommendedName>
</protein>
<dbReference type="InterPro" id="IPR014578">
    <property type="entry name" value="Pesterase_CT488"/>
</dbReference>
<accession>A0A1G9QZJ8</accession>
<dbReference type="Pfam" id="PF00149">
    <property type="entry name" value="Metallophos"/>
    <property type="match status" value="1"/>
</dbReference>
<dbReference type="STRING" id="1121325.SAMN04515677_10620"/>
<evidence type="ECO:0000313" key="2">
    <source>
        <dbReference type="EMBL" id="SDM16448.1"/>
    </source>
</evidence>
<dbReference type="EMBL" id="FNGW01000006">
    <property type="protein sequence ID" value="SDM16448.1"/>
    <property type="molecule type" value="Genomic_DNA"/>
</dbReference>
<dbReference type="GO" id="GO:0016787">
    <property type="term" value="F:hydrolase activity"/>
    <property type="evidence" value="ECO:0007669"/>
    <property type="project" value="InterPro"/>
</dbReference>
<dbReference type="Proteomes" id="UP000199068">
    <property type="component" value="Unassembled WGS sequence"/>
</dbReference>
<dbReference type="PIRSF" id="PIRSF033094">
    <property type="entry name" value="Pesterase_CT488"/>
    <property type="match status" value="1"/>
</dbReference>